<gene>
    <name evidence="2" type="ORF">VKT23_019706</name>
</gene>
<protein>
    <submittedName>
        <fullName evidence="2">Uncharacterized protein</fullName>
    </submittedName>
</protein>
<reference evidence="2 3" key="1">
    <citation type="submission" date="2024-01" db="EMBL/GenBank/DDBJ databases">
        <title>A draft genome for the cacao thread blight pathogen Marasmiellus scandens.</title>
        <authorList>
            <person name="Baruah I.K."/>
            <person name="Leung J."/>
            <person name="Bukari Y."/>
            <person name="Amoako-Attah I."/>
            <person name="Meinhardt L.W."/>
            <person name="Bailey B.A."/>
            <person name="Cohen S.P."/>
        </authorList>
    </citation>
    <scope>NUCLEOTIDE SEQUENCE [LARGE SCALE GENOMIC DNA]</scope>
    <source>
        <strain evidence="2 3">GH-19</strain>
    </source>
</reference>
<organism evidence="2 3">
    <name type="scientific">Marasmiellus scandens</name>
    <dbReference type="NCBI Taxonomy" id="2682957"/>
    <lineage>
        <taxon>Eukaryota</taxon>
        <taxon>Fungi</taxon>
        <taxon>Dikarya</taxon>
        <taxon>Basidiomycota</taxon>
        <taxon>Agaricomycotina</taxon>
        <taxon>Agaricomycetes</taxon>
        <taxon>Agaricomycetidae</taxon>
        <taxon>Agaricales</taxon>
        <taxon>Marasmiineae</taxon>
        <taxon>Omphalotaceae</taxon>
        <taxon>Marasmiellus</taxon>
    </lineage>
</organism>
<name>A0ABR1IPV2_9AGAR</name>
<dbReference type="EMBL" id="JBANRG010000108">
    <property type="protein sequence ID" value="KAK7435355.1"/>
    <property type="molecule type" value="Genomic_DNA"/>
</dbReference>
<keyword evidence="3" id="KW-1185">Reference proteome</keyword>
<accession>A0ABR1IPV2</accession>
<proteinExistence type="predicted"/>
<evidence type="ECO:0000313" key="3">
    <source>
        <dbReference type="Proteomes" id="UP001498398"/>
    </source>
</evidence>
<comment type="caution">
    <text evidence="2">The sequence shown here is derived from an EMBL/GenBank/DDBJ whole genome shotgun (WGS) entry which is preliminary data.</text>
</comment>
<feature type="region of interest" description="Disordered" evidence="1">
    <location>
        <begin position="437"/>
        <end position="468"/>
    </location>
</feature>
<dbReference type="Proteomes" id="UP001498398">
    <property type="component" value="Unassembled WGS sequence"/>
</dbReference>
<evidence type="ECO:0000313" key="2">
    <source>
        <dbReference type="EMBL" id="KAK7435355.1"/>
    </source>
</evidence>
<feature type="compositionally biased region" description="Basic and acidic residues" evidence="1">
    <location>
        <begin position="457"/>
        <end position="468"/>
    </location>
</feature>
<sequence>MSLEPSAFQDSPVLIRSEYDFLKWSEKVPITTVYHNEVPVSRRVREINILLGSTTIPRYYSISWLQAEMEHIDGLAQQTVDELRACKTLVPEVWDQIDIHIETLLFSAPFMRERLDYYVNMLAKWALVELASQIGLALLQITDQRLEQATELVRQIQDHYAARAYPTWLMEKAANATAFQDPPLSKSVVTIHRRFFLRCFGPISKAIRTAKTEAALRHPFDGLFTEIFKTYRCETYIHTKYAPDYPNLSSTARTDGFVVFPLEGKVTSLQALCMIDWIKDGPGHVLAQLAIQYKRDDYPFAHLERQLTCDLVTASTVNLVLGVHMPVFGLAIHQGIAGAYICEAKPAPHPRQSQCGCTGMHYTLAEFKHFGHLSKLPNYLNFVTFLIAHEQWYRAEVVRYIPSDDDGWIQRRALSGFHTYGPWRTENRAEIGILRASSAHDDDDSDDGPSCSGGGRNPDDEPSFDKRTNFRLNSSSGGLLFCGGLKDSFPVLHPGSFPVGPHSRSNHRWLERVQMDFGWNSDSCFGKARSLPSTTGRNILYS</sequence>
<evidence type="ECO:0000256" key="1">
    <source>
        <dbReference type="SAM" id="MobiDB-lite"/>
    </source>
</evidence>